<feature type="non-terminal residue" evidence="1">
    <location>
        <position position="65"/>
    </location>
</feature>
<dbReference type="AlphaFoldDB" id="K8X6B7"/>
<accession>K8X6B7</accession>
<proteinExistence type="predicted"/>
<reference evidence="1 2" key="1">
    <citation type="journal article" date="2013" name="Genome Announc.">
        <title>Draft Genome Sequence of Rhodococcus opacus Strain M213 Shows a Diverse Catabolic Potential.</title>
        <authorList>
            <person name="Pathak A."/>
            <person name="Green S.J."/>
            <person name="Ogram A."/>
            <person name="Chauhan A."/>
        </authorList>
    </citation>
    <scope>NUCLEOTIDE SEQUENCE [LARGE SCALE GENOMIC DNA]</scope>
    <source>
        <strain evidence="1 2">M213</strain>
    </source>
</reference>
<name>K8X6B7_RHOOP</name>
<evidence type="ECO:0000313" key="2">
    <source>
        <dbReference type="Proteomes" id="UP000005951"/>
    </source>
</evidence>
<dbReference type="GO" id="GO:0050660">
    <property type="term" value="F:flavin adenine dinucleotide binding"/>
    <property type="evidence" value="ECO:0007669"/>
    <property type="project" value="InterPro"/>
</dbReference>
<comment type="caution">
    <text evidence="1">The sequence shown here is derived from an EMBL/GenBank/DDBJ whole genome shotgun (WGS) entry which is preliminary data.</text>
</comment>
<gene>
    <name evidence="1" type="ORF">WSS_A39219</name>
</gene>
<dbReference type="GO" id="GO:0016627">
    <property type="term" value="F:oxidoreductase activity, acting on the CH-CH group of donors"/>
    <property type="evidence" value="ECO:0007669"/>
    <property type="project" value="InterPro"/>
</dbReference>
<evidence type="ECO:0000313" key="1">
    <source>
        <dbReference type="EMBL" id="EKT77084.1"/>
    </source>
</evidence>
<dbReference type="Gene3D" id="1.10.540.10">
    <property type="entry name" value="Acyl-CoA dehydrogenase/oxidase, N-terminal domain"/>
    <property type="match status" value="1"/>
</dbReference>
<organism evidence="1 2">
    <name type="scientific">Rhodococcus opacus M213</name>
    <dbReference type="NCBI Taxonomy" id="1129896"/>
    <lineage>
        <taxon>Bacteria</taxon>
        <taxon>Bacillati</taxon>
        <taxon>Actinomycetota</taxon>
        <taxon>Actinomycetes</taxon>
        <taxon>Mycobacteriales</taxon>
        <taxon>Nocardiaceae</taxon>
        <taxon>Rhodococcus</taxon>
    </lineage>
</organism>
<dbReference type="Proteomes" id="UP000005951">
    <property type="component" value="Unassembled WGS sequence"/>
</dbReference>
<dbReference type="InterPro" id="IPR037069">
    <property type="entry name" value="AcylCoA_DH/ox_N_sf"/>
</dbReference>
<protein>
    <submittedName>
        <fullName evidence="1">Acyl-CoA dehydrogenase</fullName>
    </submittedName>
</protein>
<dbReference type="EMBL" id="AJYC02000169">
    <property type="protein sequence ID" value="EKT77084.1"/>
    <property type="molecule type" value="Genomic_DNA"/>
</dbReference>
<sequence length="65" mass="7723">MSLFDISDRAQQLQIDLLEFMDSHVYPAEAVYEEQMRESGDPHFQPPVLEELKVEARRRGLWNLF</sequence>